<gene>
    <name evidence="1" type="ORF">BGZ70_003177</name>
</gene>
<proteinExistence type="predicted"/>
<accession>A0A9P6M542</accession>
<protein>
    <submittedName>
        <fullName evidence="1">Uncharacterized protein</fullName>
    </submittedName>
</protein>
<dbReference type="OrthoDB" id="2411524at2759"/>
<name>A0A9P6M542_MORAP</name>
<dbReference type="AlphaFoldDB" id="A0A9P6M542"/>
<reference evidence="1" key="1">
    <citation type="journal article" date="2020" name="Fungal Divers.">
        <title>Resolving the Mortierellaceae phylogeny through synthesis of multi-gene phylogenetics and phylogenomics.</title>
        <authorList>
            <person name="Vandepol N."/>
            <person name="Liber J."/>
            <person name="Desiro A."/>
            <person name="Na H."/>
            <person name="Kennedy M."/>
            <person name="Barry K."/>
            <person name="Grigoriev I.V."/>
            <person name="Miller A.N."/>
            <person name="O'Donnell K."/>
            <person name="Stajich J.E."/>
            <person name="Bonito G."/>
        </authorList>
    </citation>
    <scope>NUCLEOTIDE SEQUENCE</scope>
    <source>
        <strain evidence="1">CK1249</strain>
    </source>
</reference>
<comment type="caution">
    <text evidence="1">The sequence shown here is derived from an EMBL/GenBank/DDBJ whole genome shotgun (WGS) entry which is preliminary data.</text>
</comment>
<evidence type="ECO:0000313" key="1">
    <source>
        <dbReference type="EMBL" id="KAF9966143.1"/>
    </source>
</evidence>
<organism evidence="1 2">
    <name type="scientific">Mortierella alpina</name>
    <name type="common">Oleaginous fungus</name>
    <name type="synonym">Mortierella renispora</name>
    <dbReference type="NCBI Taxonomy" id="64518"/>
    <lineage>
        <taxon>Eukaryota</taxon>
        <taxon>Fungi</taxon>
        <taxon>Fungi incertae sedis</taxon>
        <taxon>Mucoromycota</taxon>
        <taxon>Mortierellomycotina</taxon>
        <taxon>Mortierellomycetes</taxon>
        <taxon>Mortierellales</taxon>
        <taxon>Mortierellaceae</taxon>
        <taxon>Mortierella</taxon>
    </lineage>
</organism>
<keyword evidence="2" id="KW-1185">Reference proteome</keyword>
<evidence type="ECO:0000313" key="2">
    <source>
        <dbReference type="Proteomes" id="UP000738359"/>
    </source>
</evidence>
<dbReference type="Proteomes" id="UP000738359">
    <property type="component" value="Unassembled WGS sequence"/>
</dbReference>
<sequence>MDEFRQRMIHIICTNPALNTIFFDGCDQYPSSEFWKACLERLGELQGVTVRNVDIDNASLPWCWATLARARKISVISTRWGPTASGTMAKWPDPALRPIARSIDLRECLGVPVRNQWQFMAQCSEVEVVNAADCRPWVCTKIKSLRLLFDTRALDPRWANTLVFTQLARLHNIQALNISLKRRQYVDSTALSFRLDMGLNILAGLRDLRELYILNTRQNLRPEDAEWMAKYWSLSYVTRSLHPLEEDDDILCNIAMRGRQRQTPSQ</sequence>
<dbReference type="EMBL" id="JAAAHY010000183">
    <property type="protein sequence ID" value="KAF9966143.1"/>
    <property type="molecule type" value="Genomic_DNA"/>
</dbReference>